<accession>A0A4Y7RF82</accession>
<proteinExistence type="predicted"/>
<dbReference type="Proteomes" id="UP000298324">
    <property type="component" value="Unassembled WGS sequence"/>
</dbReference>
<dbReference type="AlphaFoldDB" id="A0A4Y7RF82"/>
<evidence type="ECO:0000313" key="1">
    <source>
        <dbReference type="EMBL" id="TEB07443.1"/>
    </source>
</evidence>
<name>A0A4Y7RF82_9FIRM</name>
<comment type="caution">
    <text evidence="1">The sequence shown here is derived from an EMBL/GenBank/DDBJ whole genome shotgun (WGS) entry which is preliminary data.</text>
</comment>
<organism evidence="1 2">
    <name type="scientific">Pelotomaculum schinkii</name>
    <dbReference type="NCBI Taxonomy" id="78350"/>
    <lineage>
        <taxon>Bacteria</taxon>
        <taxon>Bacillati</taxon>
        <taxon>Bacillota</taxon>
        <taxon>Clostridia</taxon>
        <taxon>Eubacteriales</taxon>
        <taxon>Desulfotomaculaceae</taxon>
        <taxon>Pelotomaculum</taxon>
    </lineage>
</organism>
<dbReference type="EMBL" id="QFGA01000001">
    <property type="protein sequence ID" value="TEB07443.1"/>
    <property type="molecule type" value="Genomic_DNA"/>
</dbReference>
<keyword evidence="2" id="KW-1185">Reference proteome</keyword>
<sequence length="37" mass="3889">MFLVSSGVLLNQSSAAREVLTDGGALRVVQWVADEGL</sequence>
<evidence type="ECO:0000313" key="2">
    <source>
        <dbReference type="Proteomes" id="UP000298324"/>
    </source>
</evidence>
<reference evidence="1 2" key="1">
    <citation type="journal article" date="2018" name="Environ. Microbiol.">
        <title>Novel energy conservation strategies and behaviour of Pelotomaculum schinkii driving syntrophic propionate catabolism.</title>
        <authorList>
            <person name="Hidalgo-Ahumada C.A.P."/>
            <person name="Nobu M.K."/>
            <person name="Narihiro T."/>
            <person name="Tamaki H."/>
            <person name="Liu W.T."/>
            <person name="Kamagata Y."/>
            <person name="Stams A.J.M."/>
            <person name="Imachi H."/>
            <person name="Sousa D.Z."/>
        </authorList>
    </citation>
    <scope>NUCLEOTIDE SEQUENCE [LARGE SCALE GENOMIC DNA]</scope>
    <source>
        <strain evidence="1 2">HH</strain>
    </source>
</reference>
<gene>
    <name evidence="1" type="ORF">Psch_00997</name>
</gene>
<protein>
    <submittedName>
        <fullName evidence="1">Uncharacterized protein</fullName>
    </submittedName>
</protein>